<keyword evidence="10 18" id="KW-0133">Cell shape</keyword>
<keyword evidence="14 18" id="KW-0961">Cell wall biogenesis/degradation</keyword>
<comment type="pathway">
    <text evidence="18">Nucleotide-sugar biosynthesis; UDP-N-acetyl-alpha-D-glucosamine biosynthesis; UDP-N-acetyl-alpha-D-glucosamine from N-acetyl-alpha-D-glucosamine 1-phosphate: step 1/1.</text>
</comment>
<dbReference type="RefSeq" id="WP_263125222.1">
    <property type="nucleotide sequence ID" value="NZ_CP106753.1"/>
</dbReference>
<feature type="binding site" evidence="18">
    <location>
        <position position="172"/>
    </location>
    <ligand>
        <name>UDP-N-acetyl-alpha-D-glucosamine</name>
        <dbReference type="ChEBI" id="CHEBI:57705"/>
    </ligand>
</feature>
<comment type="similarity">
    <text evidence="3 18">In the N-terminal section; belongs to the N-acetylglucosamine-1-phosphate uridyltransferase family.</text>
</comment>
<dbReference type="PANTHER" id="PTHR43584:SF3">
    <property type="entry name" value="BIFUNCTIONAL PROTEIN GLMU"/>
    <property type="match status" value="1"/>
</dbReference>
<evidence type="ECO:0000256" key="4">
    <source>
        <dbReference type="ARBA" id="ARBA00022490"/>
    </source>
</evidence>
<comment type="similarity">
    <text evidence="2 18">In the C-terminal section; belongs to the transferase hexapeptide repeat family.</text>
</comment>
<feature type="active site" description="Proton acceptor" evidence="18">
    <location>
        <position position="366"/>
    </location>
</feature>
<dbReference type="PANTHER" id="PTHR43584">
    <property type="entry name" value="NUCLEOTIDYL TRANSFERASE"/>
    <property type="match status" value="1"/>
</dbReference>
<evidence type="ECO:0000256" key="13">
    <source>
        <dbReference type="ARBA" id="ARBA00023315"/>
    </source>
</evidence>
<dbReference type="GO" id="GO:0003977">
    <property type="term" value="F:UDP-N-acetylglucosamine diphosphorylase activity"/>
    <property type="evidence" value="ECO:0007669"/>
    <property type="project" value="UniProtKB-EC"/>
</dbReference>
<feature type="binding site" evidence="18">
    <location>
        <position position="157"/>
    </location>
    <ligand>
        <name>UDP-N-acetyl-alpha-D-glucosamine</name>
        <dbReference type="ChEBI" id="CHEBI:57705"/>
    </ligand>
</feature>
<evidence type="ECO:0000256" key="11">
    <source>
        <dbReference type="ARBA" id="ARBA00022984"/>
    </source>
</evidence>
<feature type="binding site" evidence="18">
    <location>
        <position position="336"/>
    </location>
    <ligand>
        <name>UDP-N-acetyl-alpha-D-glucosamine</name>
        <dbReference type="ChEBI" id="CHEBI:57705"/>
    </ligand>
</feature>
<feature type="binding site" evidence="18">
    <location>
        <position position="230"/>
    </location>
    <ligand>
        <name>UDP-N-acetyl-alpha-D-glucosamine</name>
        <dbReference type="ChEBI" id="CHEBI:57705"/>
    </ligand>
</feature>
<feature type="region of interest" description="Linker" evidence="18">
    <location>
        <begin position="233"/>
        <end position="253"/>
    </location>
</feature>
<evidence type="ECO:0000256" key="9">
    <source>
        <dbReference type="ARBA" id="ARBA00022842"/>
    </source>
</evidence>
<feature type="binding site" evidence="18">
    <location>
        <position position="383"/>
    </location>
    <ligand>
        <name>acetyl-CoA</name>
        <dbReference type="ChEBI" id="CHEBI:57288"/>
    </ligand>
</feature>
<dbReference type="CDD" id="cd02540">
    <property type="entry name" value="GT2_GlmU_N_bac"/>
    <property type="match status" value="1"/>
</dbReference>
<comment type="subunit">
    <text evidence="18">Homotrimer.</text>
</comment>
<dbReference type="SUPFAM" id="SSF53448">
    <property type="entry name" value="Nucleotide-diphospho-sugar transferases"/>
    <property type="match status" value="1"/>
</dbReference>
<feature type="binding site" evidence="18">
    <location>
        <position position="443"/>
    </location>
    <ligand>
        <name>acetyl-CoA</name>
        <dbReference type="ChEBI" id="CHEBI:57288"/>
    </ligand>
</feature>
<dbReference type="CDD" id="cd03353">
    <property type="entry name" value="LbH_GlmU_C"/>
    <property type="match status" value="1"/>
</dbReference>
<keyword evidence="22" id="KW-1185">Reference proteome</keyword>
<keyword evidence="7 18" id="KW-0479">Metal-binding</keyword>
<feature type="binding site" evidence="18">
    <location>
        <position position="369"/>
    </location>
    <ligand>
        <name>UDP-N-acetyl-alpha-D-glucosamine</name>
        <dbReference type="ChEBI" id="CHEBI:57705"/>
    </ligand>
</feature>
<evidence type="ECO:0000313" key="21">
    <source>
        <dbReference type="EMBL" id="UXY15787.1"/>
    </source>
</evidence>
<dbReference type="InterPro" id="IPR050065">
    <property type="entry name" value="GlmU-like"/>
</dbReference>
<dbReference type="Pfam" id="PF25087">
    <property type="entry name" value="GMPPB_C"/>
    <property type="match status" value="1"/>
</dbReference>
<feature type="binding site" evidence="18">
    <location>
        <position position="78"/>
    </location>
    <ligand>
        <name>UDP-N-acetyl-alpha-D-glucosamine</name>
        <dbReference type="ChEBI" id="CHEBI:57705"/>
    </ligand>
</feature>
<gene>
    <name evidence="18 21" type="primary">glmU</name>
    <name evidence="21" type="ORF">N8I74_01865</name>
</gene>
<keyword evidence="6 18" id="KW-0548">Nucleotidyltransferase</keyword>
<dbReference type="Pfam" id="PF00132">
    <property type="entry name" value="Hexapep"/>
    <property type="match status" value="1"/>
</dbReference>
<feature type="binding site" evidence="18">
    <location>
        <begin position="105"/>
        <end position="107"/>
    </location>
    <ligand>
        <name>UDP-N-acetyl-alpha-D-glucosamine</name>
        <dbReference type="ChEBI" id="CHEBI:57705"/>
    </ligand>
</feature>
<comment type="pathway">
    <text evidence="18">Nucleotide-sugar biosynthesis; UDP-N-acetyl-alpha-D-glucosamine biosynthesis; N-acetyl-alpha-D-glucosamine 1-phosphate from alpha-D-glucosamine 6-phosphate (route II): step 2/2.</text>
</comment>
<evidence type="ECO:0000256" key="17">
    <source>
        <dbReference type="ARBA" id="ARBA00049628"/>
    </source>
</evidence>
<sequence>MTAHSNVNVVVLAAGQGKRMYSKLPKVLHRLAGKPLLGHVLDTARQLAPRQLTVVFGHGGDQVRAAFAQAADLTWAHQAEQLGTGHALAQALPFLQGEGTTLMLYGDVPLTRLATLQQLLAASEGGRLGVLTDILDDATGYGRIVRDSSGAVRAIVEQKDCTPEQAAIREMNTGILALPTARLAGWLGELKNDNAQGEYYVTDLIALAVRDGVPIATVHPAHHWEAEGINNKLQLAALERIHQGEVARALLTAGVGLADPARIDVRGTLKHGQDVLIDVNCVFEGEVVLGQGVQIGANCVLKNVTVHDGAEILPFCHLEDAVVGPDSRIGPYARLRPGTRLAEAVHVGNFVEIKQADIGVGSKVNHLSYIGDADVGRGVNIGAGTITCNYDGVNKFRTTIGDNVFIGSNNSLVAPLTLGDGVSTGAGSTLRRSVPAGALAVERGEVVLKEGWQRPIKVAK</sequence>
<dbReference type="HAMAP" id="MF_01631">
    <property type="entry name" value="GlmU"/>
    <property type="match status" value="1"/>
</dbReference>
<comment type="function">
    <text evidence="17 18">Catalyzes the last two sequential reactions in the de novo biosynthetic pathway for UDP-N-acetylglucosamine (UDP-GlcNAc). The C-terminal domain catalyzes the transfer of acetyl group from acetyl coenzyme A to glucosamine-1-phosphate (GlcN-1-P) to produce N-acetylglucosamine-1-phosphate (GlcNAc-1-P), which is converted into UDP-GlcNAc by the transfer of uridine 5-monophosphate (from uridine 5-triphosphate), a reaction catalyzed by the N-terminal domain.</text>
</comment>
<feature type="region of interest" description="N-acetyltransferase" evidence="18">
    <location>
        <begin position="254"/>
        <end position="460"/>
    </location>
</feature>
<feature type="binding site" evidence="18">
    <location>
        <position position="426"/>
    </location>
    <ligand>
        <name>acetyl-CoA</name>
        <dbReference type="ChEBI" id="CHEBI:57288"/>
    </ligand>
</feature>
<dbReference type="NCBIfam" id="TIGR01173">
    <property type="entry name" value="glmU"/>
    <property type="match status" value="1"/>
</dbReference>
<keyword evidence="5 18" id="KW-0808">Transferase</keyword>
<dbReference type="Proteomes" id="UP001061302">
    <property type="component" value="Chromosome"/>
</dbReference>
<evidence type="ECO:0000256" key="12">
    <source>
        <dbReference type="ARBA" id="ARBA00023268"/>
    </source>
</evidence>
<dbReference type="InterPro" id="IPR038009">
    <property type="entry name" value="GlmU_C_LbH"/>
</dbReference>
<feature type="region of interest" description="Pyrophosphorylase" evidence="18">
    <location>
        <begin position="1"/>
        <end position="232"/>
    </location>
</feature>
<feature type="domain" description="Mannose-1-phosphate guanyltransferase C-terminal" evidence="20">
    <location>
        <begin position="273"/>
        <end position="358"/>
    </location>
</feature>
<evidence type="ECO:0000256" key="14">
    <source>
        <dbReference type="ARBA" id="ARBA00023316"/>
    </source>
</evidence>
<evidence type="ECO:0000256" key="6">
    <source>
        <dbReference type="ARBA" id="ARBA00022695"/>
    </source>
</evidence>
<evidence type="ECO:0000256" key="5">
    <source>
        <dbReference type="ARBA" id="ARBA00022679"/>
    </source>
</evidence>
<dbReference type="InterPro" id="IPR005882">
    <property type="entry name" value="Bifunctional_GlmU"/>
</dbReference>
<feature type="binding site" evidence="18">
    <location>
        <begin position="83"/>
        <end position="84"/>
    </location>
    <ligand>
        <name>UDP-N-acetyl-alpha-D-glucosamine</name>
        <dbReference type="ChEBI" id="CHEBI:57705"/>
    </ligand>
</feature>
<feature type="binding site" evidence="18">
    <location>
        <position position="142"/>
    </location>
    <ligand>
        <name>UDP-N-acetyl-alpha-D-glucosamine</name>
        <dbReference type="ChEBI" id="CHEBI:57705"/>
    </ligand>
</feature>
<dbReference type="Pfam" id="PF12804">
    <property type="entry name" value="NTP_transf_3"/>
    <property type="match status" value="1"/>
</dbReference>
<evidence type="ECO:0000256" key="3">
    <source>
        <dbReference type="ARBA" id="ARBA00007947"/>
    </source>
</evidence>
<reference evidence="21" key="1">
    <citation type="submission" date="2022-10" db="EMBL/GenBank/DDBJ databases">
        <title>Chitiniphilus purpureus sp. nov., a novel chitin-degrading bacterium isolated from crawfish pond sediment.</title>
        <authorList>
            <person name="Li K."/>
        </authorList>
    </citation>
    <scope>NUCLEOTIDE SEQUENCE</scope>
    <source>
        <strain evidence="21">CD1</strain>
    </source>
</reference>
<keyword evidence="12 18" id="KW-0511">Multifunctional enzyme</keyword>
<keyword evidence="13 18" id="KW-0012">Acyltransferase</keyword>
<feature type="binding site" evidence="18">
    <location>
        <begin position="389"/>
        <end position="390"/>
    </location>
    <ligand>
        <name>acetyl-CoA</name>
        <dbReference type="ChEBI" id="CHEBI:57288"/>
    </ligand>
</feature>
<dbReference type="Gene3D" id="2.160.10.10">
    <property type="entry name" value="Hexapeptide repeat proteins"/>
    <property type="match status" value="1"/>
</dbReference>
<evidence type="ECO:0000256" key="1">
    <source>
        <dbReference type="ARBA" id="ARBA00004496"/>
    </source>
</evidence>
<evidence type="ECO:0000256" key="7">
    <source>
        <dbReference type="ARBA" id="ARBA00022723"/>
    </source>
</evidence>
<organism evidence="21 22">
    <name type="scientific">Chitiniphilus purpureus</name>
    <dbReference type="NCBI Taxonomy" id="2981137"/>
    <lineage>
        <taxon>Bacteria</taxon>
        <taxon>Pseudomonadati</taxon>
        <taxon>Pseudomonadota</taxon>
        <taxon>Betaproteobacteria</taxon>
        <taxon>Neisseriales</taxon>
        <taxon>Chitinibacteraceae</taxon>
        <taxon>Chitiniphilus</taxon>
    </lineage>
</organism>
<comment type="catalytic activity">
    <reaction evidence="15 18">
        <text>alpha-D-glucosamine 1-phosphate + acetyl-CoA = N-acetyl-alpha-D-glucosamine 1-phosphate + CoA + H(+)</text>
        <dbReference type="Rhea" id="RHEA:13725"/>
        <dbReference type="ChEBI" id="CHEBI:15378"/>
        <dbReference type="ChEBI" id="CHEBI:57287"/>
        <dbReference type="ChEBI" id="CHEBI:57288"/>
        <dbReference type="ChEBI" id="CHEBI:57776"/>
        <dbReference type="ChEBI" id="CHEBI:58516"/>
        <dbReference type="EC" id="2.3.1.157"/>
    </reaction>
</comment>
<dbReference type="GO" id="GO:0019134">
    <property type="term" value="F:glucosamine-1-phosphate N-acetyltransferase activity"/>
    <property type="evidence" value="ECO:0007669"/>
    <property type="project" value="UniProtKB-EC"/>
</dbReference>
<comment type="pathway">
    <text evidence="18">Bacterial outer membrane biogenesis; LPS lipid A biosynthesis.</text>
</comment>
<dbReference type="InterPro" id="IPR001451">
    <property type="entry name" value="Hexapep"/>
</dbReference>
<proteinExistence type="inferred from homology"/>
<comment type="catalytic activity">
    <reaction evidence="16 18">
        <text>N-acetyl-alpha-D-glucosamine 1-phosphate + UTP + H(+) = UDP-N-acetyl-alpha-D-glucosamine + diphosphate</text>
        <dbReference type="Rhea" id="RHEA:13509"/>
        <dbReference type="ChEBI" id="CHEBI:15378"/>
        <dbReference type="ChEBI" id="CHEBI:33019"/>
        <dbReference type="ChEBI" id="CHEBI:46398"/>
        <dbReference type="ChEBI" id="CHEBI:57705"/>
        <dbReference type="ChEBI" id="CHEBI:57776"/>
        <dbReference type="EC" id="2.7.7.23"/>
    </reaction>
</comment>
<evidence type="ECO:0000256" key="10">
    <source>
        <dbReference type="ARBA" id="ARBA00022960"/>
    </source>
</evidence>
<keyword evidence="8 18" id="KW-0677">Repeat</keyword>
<comment type="cofactor">
    <cofactor evidence="18">
        <name>Mg(2+)</name>
        <dbReference type="ChEBI" id="CHEBI:18420"/>
    </cofactor>
    <text evidence="18">Binds 1 Mg(2+) ion per subunit.</text>
</comment>
<evidence type="ECO:0000259" key="19">
    <source>
        <dbReference type="Pfam" id="PF12804"/>
    </source>
</evidence>
<dbReference type="InterPro" id="IPR025877">
    <property type="entry name" value="MobA-like_NTP_Trfase"/>
</dbReference>
<evidence type="ECO:0000256" key="2">
    <source>
        <dbReference type="ARBA" id="ARBA00007707"/>
    </source>
</evidence>
<feature type="binding site" evidence="18">
    <location>
        <position position="354"/>
    </location>
    <ligand>
        <name>UDP-N-acetyl-alpha-D-glucosamine</name>
        <dbReference type="ChEBI" id="CHEBI:57705"/>
    </ligand>
</feature>
<dbReference type="SUPFAM" id="SSF51161">
    <property type="entry name" value="Trimeric LpxA-like enzymes"/>
    <property type="match status" value="1"/>
</dbReference>
<keyword evidence="11 18" id="KW-0573">Peptidoglycan synthesis</keyword>
<feature type="binding site" evidence="18">
    <location>
        <begin position="12"/>
        <end position="15"/>
    </location>
    <ligand>
        <name>UDP-N-acetyl-alpha-D-glucosamine</name>
        <dbReference type="ChEBI" id="CHEBI:57705"/>
    </ligand>
</feature>
<name>A0ABY6DN85_9NEIS</name>
<evidence type="ECO:0000259" key="20">
    <source>
        <dbReference type="Pfam" id="PF25087"/>
    </source>
</evidence>
<comment type="subcellular location">
    <subcellularLocation>
        <location evidence="1 18">Cytoplasm</location>
    </subcellularLocation>
</comment>
<dbReference type="Gene3D" id="3.90.550.10">
    <property type="entry name" value="Spore Coat Polysaccharide Biosynthesis Protein SpsA, Chain A"/>
    <property type="match status" value="1"/>
</dbReference>
<feature type="binding site" evidence="18">
    <location>
        <position position="26"/>
    </location>
    <ligand>
        <name>UDP-N-acetyl-alpha-D-glucosamine</name>
        <dbReference type="ChEBI" id="CHEBI:57705"/>
    </ligand>
</feature>
<dbReference type="InterPro" id="IPR056729">
    <property type="entry name" value="GMPPB_C"/>
</dbReference>
<dbReference type="EMBL" id="CP106753">
    <property type="protein sequence ID" value="UXY15787.1"/>
    <property type="molecule type" value="Genomic_DNA"/>
</dbReference>
<feature type="domain" description="MobA-like NTP transferase" evidence="19">
    <location>
        <begin position="9"/>
        <end position="124"/>
    </location>
</feature>
<feature type="binding site" evidence="18">
    <location>
        <position position="380"/>
    </location>
    <ligand>
        <name>UDP-N-acetyl-alpha-D-glucosamine</name>
        <dbReference type="ChEBI" id="CHEBI:57705"/>
    </ligand>
</feature>
<dbReference type="InterPro" id="IPR029044">
    <property type="entry name" value="Nucleotide-diphossugar_trans"/>
</dbReference>
<evidence type="ECO:0000256" key="15">
    <source>
        <dbReference type="ARBA" id="ARBA00048247"/>
    </source>
</evidence>
<evidence type="ECO:0000256" key="16">
    <source>
        <dbReference type="ARBA" id="ARBA00048493"/>
    </source>
</evidence>
<evidence type="ECO:0000256" key="18">
    <source>
        <dbReference type="HAMAP-Rule" id="MF_01631"/>
    </source>
</evidence>
<evidence type="ECO:0000313" key="22">
    <source>
        <dbReference type="Proteomes" id="UP001061302"/>
    </source>
</evidence>
<keyword evidence="9 18" id="KW-0460">Magnesium</keyword>
<dbReference type="EC" id="2.7.7.23" evidence="18"/>
<feature type="binding site" evidence="18">
    <location>
        <position position="107"/>
    </location>
    <ligand>
        <name>Mg(2+)</name>
        <dbReference type="ChEBI" id="CHEBI:18420"/>
    </ligand>
</feature>
<keyword evidence="4 18" id="KW-0963">Cytoplasm</keyword>
<accession>A0ABY6DN85</accession>
<feature type="binding site" evidence="18">
    <location>
        <position position="408"/>
    </location>
    <ligand>
        <name>acetyl-CoA</name>
        <dbReference type="ChEBI" id="CHEBI:57288"/>
    </ligand>
</feature>
<dbReference type="InterPro" id="IPR011004">
    <property type="entry name" value="Trimer_LpxA-like_sf"/>
</dbReference>
<feature type="binding site" evidence="18">
    <location>
        <position position="230"/>
    </location>
    <ligand>
        <name>Mg(2+)</name>
        <dbReference type="ChEBI" id="CHEBI:18420"/>
    </ligand>
</feature>
<evidence type="ECO:0000256" key="8">
    <source>
        <dbReference type="ARBA" id="ARBA00022737"/>
    </source>
</evidence>
<dbReference type="EC" id="2.3.1.157" evidence="18"/>
<protein>
    <recommendedName>
        <fullName evidence="18">Bifunctional protein GlmU</fullName>
    </recommendedName>
    <domain>
        <recommendedName>
            <fullName evidence="18">UDP-N-acetylglucosamine pyrophosphorylase</fullName>
            <ecNumber evidence="18">2.7.7.23</ecNumber>
        </recommendedName>
        <alternativeName>
            <fullName evidence="18">N-acetylglucosamine-1-phosphate uridyltransferase</fullName>
        </alternativeName>
    </domain>
    <domain>
        <recommendedName>
            <fullName evidence="18">Glucosamine-1-phosphate N-acetyltransferase</fullName>
            <ecNumber evidence="18">2.3.1.157</ecNumber>
        </recommendedName>
    </domain>
</protein>